<evidence type="ECO:0000313" key="3">
    <source>
        <dbReference type="Proteomes" id="UP001283361"/>
    </source>
</evidence>
<reference evidence="2" key="1">
    <citation type="journal article" date="2023" name="G3 (Bethesda)">
        <title>A reference genome for the long-term kleptoplast-retaining sea slug Elysia crispata morphotype clarki.</title>
        <authorList>
            <person name="Eastman K.E."/>
            <person name="Pendleton A.L."/>
            <person name="Shaikh M.A."/>
            <person name="Suttiyut T."/>
            <person name="Ogas R."/>
            <person name="Tomko P."/>
            <person name="Gavelis G."/>
            <person name="Widhalm J.R."/>
            <person name="Wisecaver J.H."/>
        </authorList>
    </citation>
    <scope>NUCLEOTIDE SEQUENCE</scope>
    <source>
        <strain evidence="2">ECLA1</strain>
    </source>
</reference>
<name>A0AAE1D1B9_9GAST</name>
<keyword evidence="3" id="KW-1185">Reference proteome</keyword>
<comment type="caution">
    <text evidence="2">The sequence shown here is derived from an EMBL/GenBank/DDBJ whole genome shotgun (WGS) entry which is preliminary data.</text>
</comment>
<sequence>MKRGSDMRSHLCSPRSKASLIRSLESIGRETANVEHWTRDSQCRALDERQPMSSIGRETANVGLTTTGGDGGSNHASVILT</sequence>
<proteinExistence type="predicted"/>
<evidence type="ECO:0000256" key="1">
    <source>
        <dbReference type="SAM" id="MobiDB-lite"/>
    </source>
</evidence>
<evidence type="ECO:0000313" key="2">
    <source>
        <dbReference type="EMBL" id="KAK3750048.1"/>
    </source>
</evidence>
<gene>
    <name evidence="2" type="ORF">RRG08_027371</name>
</gene>
<protein>
    <submittedName>
        <fullName evidence="2">Uncharacterized protein</fullName>
    </submittedName>
</protein>
<feature type="region of interest" description="Disordered" evidence="1">
    <location>
        <begin position="47"/>
        <end position="81"/>
    </location>
</feature>
<dbReference type="AlphaFoldDB" id="A0AAE1D1B9"/>
<organism evidence="2 3">
    <name type="scientific">Elysia crispata</name>
    <name type="common">lettuce slug</name>
    <dbReference type="NCBI Taxonomy" id="231223"/>
    <lineage>
        <taxon>Eukaryota</taxon>
        <taxon>Metazoa</taxon>
        <taxon>Spiralia</taxon>
        <taxon>Lophotrochozoa</taxon>
        <taxon>Mollusca</taxon>
        <taxon>Gastropoda</taxon>
        <taxon>Heterobranchia</taxon>
        <taxon>Euthyneura</taxon>
        <taxon>Panpulmonata</taxon>
        <taxon>Sacoglossa</taxon>
        <taxon>Placobranchoidea</taxon>
        <taxon>Plakobranchidae</taxon>
        <taxon>Elysia</taxon>
    </lineage>
</organism>
<dbReference type="EMBL" id="JAWDGP010005911">
    <property type="protein sequence ID" value="KAK3750048.1"/>
    <property type="molecule type" value="Genomic_DNA"/>
</dbReference>
<dbReference type="Proteomes" id="UP001283361">
    <property type="component" value="Unassembled WGS sequence"/>
</dbReference>
<accession>A0AAE1D1B9</accession>